<dbReference type="RefSeq" id="XP_012939156.2">
    <property type="nucleotide sequence ID" value="XM_013083702.2"/>
</dbReference>
<feature type="compositionally biased region" description="Low complexity" evidence="1">
    <location>
        <begin position="745"/>
        <end position="760"/>
    </location>
</feature>
<feature type="compositionally biased region" description="Polar residues" evidence="1">
    <location>
        <begin position="184"/>
        <end position="197"/>
    </location>
</feature>
<dbReference type="Proteomes" id="UP000694888">
    <property type="component" value="Unplaced"/>
</dbReference>
<feature type="compositionally biased region" description="Basic and acidic residues" evidence="1">
    <location>
        <begin position="329"/>
        <end position="339"/>
    </location>
</feature>
<dbReference type="GeneID" id="101850808"/>
<feature type="compositionally biased region" description="Low complexity" evidence="1">
    <location>
        <begin position="215"/>
        <end position="226"/>
    </location>
</feature>
<feature type="compositionally biased region" description="Acidic residues" evidence="1">
    <location>
        <begin position="463"/>
        <end position="472"/>
    </location>
</feature>
<feature type="compositionally biased region" description="Basic and acidic residues" evidence="1">
    <location>
        <begin position="405"/>
        <end position="428"/>
    </location>
</feature>
<feature type="region of interest" description="Disordered" evidence="1">
    <location>
        <begin position="849"/>
        <end position="877"/>
    </location>
</feature>
<feature type="compositionally biased region" description="Low complexity" evidence="1">
    <location>
        <begin position="626"/>
        <end position="636"/>
    </location>
</feature>
<evidence type="ECO:0000313" key="4">
    <source>
        <dbReference type="RefSeq" id="XP_012939156.2"/>
    </source>
</evidence>
<feature type="compositionally biased region" description="Basic residues" evidence="1">
    <location>
        <begin position="570"/>
        <end position="585"/>
    </location>
</feature>
<feature type="region of interest" description="Disordered" evidence="1">
    <location>
        <begin position="174"/>
        <end position="706"/>
    </location>
</feature>
<organism evidence="3 4">
    <name type="scientific">Aplysia californica</name>
    <name type="common">California sea hare</name>
    <dbReference type="NCBI Taxonomy" id="6500"/>
    <lineage>
        <taxon>Eukaryota</taxon>
        <taxon>Metazoa</taxon>
        <taxon>Spiralia</taxon>
        <taxon>Lophotrochozoa</taxon>
        <taxon>Mollusca</taxon>
        <taxon>Gastropoda</taxon>
        <taxon>Heterobranchia</taxon>
        <taxon>Euthyneura</taxon>
        <taxon>Tectipleura</taxon>
        <taxon>Aplysiida</taxon>
        <taxon>Aplysioidea</taxon>
        <taxon>Aplysiidae</taxon>
        <taxon>Aplysia</taxon>
    </lineage>
</organism>
<feature type="compositionally biased region" description="Polar residues" evidence="1">
    <location>
        <begin position="501"/>
        <end position="522"/>
    </location>
</feature>
<evidence type="ECO:0000259" key="2">
    <source>
        <dbReference type="Pfam" id="PF05018"/>
    </source>
</evidence>
<name>A0ABM1A1X5_APLCA</name>
<evidence type="ECO:0000313" key="3">
    <source>
        <dbReference type="Proteomes" id="UP000694888"/>
    </source>
</evidence>
<protein>
    <submittedName>
        <fullName evidence="4">Protein CFAP20DC</fullName>
    </submittedName>
</protein>
<feature type="compositionally biased region" description="Polar residues" evidence="1">
    <location>
        <begin position="815"/>
        <end position="829"/>
    </location>
</feature>
<dbReference type="PANTHER" id="PTHR12458">
    <property type="entry name" value="ORF PROTEIN"/>
    <property type="match status" value="1"/>
</dbReference>
<feature type="compositionally biased region" description="Low complexity" evidence="1">
    <location>
        <begin position="586"/>
        <end position="616"/>
    </location>
</feature>
<feature type="region of interest" description="Disordered" evidence="1">
    <location>
        <begin position="741"/>
        <end position="832"/>
    </location>
</feature>
<feature type="compositionally biased region" description="Basic and acidic residues" evidence="1">
    <location>
        <begin position="804"/>
        <end position="814"/>
    </location>
</feature>
<gene>
    <name evidence="4" type="primary">LOC101850808</name>
</gene>
<feature type="compositionally biased region" description="Basic and acidic residues" evidence="1">
    <location>
        <begin position="658"/>
        <end position="671"/>
    </location>
</feature>
<sequence length="903" mass="98291">MSFKSGYQGGPYYEILSTQGKDSAANWKLSSSSIKKTYEKDVKGYVYTLEGAPATTKLQSPKDQKQSLTLIQRFLVIQVYIAKGADFSIELGVSDLSNNKRRLVLSTSLKETQVTPLHAKVPLTIVKRAVWLNLVLDMVSLVGETWTSQTFRAVDQISVSANCKLRRVFTMKSQPLDTTDDDANSNNGTSPSDSLTSREPPGLDQLEFVKPRPPASASTVTTFSSASPPPSSQPTAVGTRLKDNQLVAPHPPREPSNDRVRRRPRIKSIGQNGVVVNRGEPSMTSPPTSALLTSVRASSQATLGSQGHSQSSLYQAPSTAASSSSQRLSEVKASRRSMKDSGVGPDVPEIQSPRKGEPPSSPTGSALTGYDSVSDVISLLRSERGGVDLPRGHRRELSGGGNESVMDRVQEERTTQEKERRAREEGLRTRQNQWQLAGGGREEAEDEDSNVSTSASEGSNPGEYEESDEESSETNKLHLFISPPKSAPRRNISPGTAEAEINQSKKSFVKTFRSNVKQSGDASSHRGARLEDDFVSRSSSEEDMMNLHAADFLSYQHPPSSSRRPGGHNSYRHHHHHQHHPHHHAAATSSNSSSSGYNSSNYTTAAASNNNNNTSSPKFRGHTERQSANSRSRASAGMMPPKTSGSPDQKPGTYDARLYSEGRGTKVKDSGKNSLSRMSKKSLREINNPHSTDAAPATSLSNDKPYDVSKYQMNDITESFEARMFASMHRQVEDAMEDISPPPNALGGAPPLLLQSGGSLHRLSGADMSGTMPLYSESPATTSDDDTSFSTWKAPAPNLVPHNYQDEMKSRRSSDTLTSSNPRDWSSVISPPIGPLGVVQDLQGTLEGISDELSDDASGQQQGKARSNGLKSEGEEEKLDLYFDPKLNCYYDPKTQKWYELVS</sequence>
<keyword evidence="3" id="KW-1185">Reference proteome</keyword>
<accession>A0ABM1A1X5</accession>
<dbReference type="InterPro" id="IPR007714">
    <property type="entry name" value="CFA20_dom"/>
</dbReference>
<reference evidence="4" key="1">
    <citation type="submission" date="2025-08" db="UniProtKB">
        <authorList>
            <consortium name="RefSeq"/>
        </authorList>
    </citation>
    <scope>IDENTIFICATION</scope>
</reference>
<feature type="compositionally biased region" description="Polar residues" evidence="1">
    <location>
        <begin position="450"/>
        <end position="459"/>
    </location>
</feature>
<dbReference type="Pfam" id="PF05018">
    <property type="entry name" value="CFA20_dom"/>
    <property type="match status" value="1"/>
</dbReference>
<feature type="domain" description="CFA20" evidence="2">
    <location>
        <begin position="3"/>
        <end position="172"/>
    </location>
</feature>
<proteinExistence type="predicted"/>
<feature type="compositionally biased region" description="Low complexity" evidence="1">
    <location>
        <begin position="316"/>
        <end position="325"/>
    </location>
</feature>
<dbReference type="InterPro" id="IPR040441">
    <property type="entry name" value="CFA20/CFAP20DC"/>
</dbReference>
<evidence type="ECO:0000256" key="1">
    <source>
        <dbReference type="SAM" id="MobiDB-lite"/>
    </source>
</evidence>
<feature type="compositionally biased region" description="Polar residues" evidence="1">
    <location>
        <begin position="282"/>
        <end position="315"/>
    </location>
</feature>